<feature type="compositionally biased region" description="Polar residues" evidence="1">
    <location>
        <begin position="70"/>
        <end position="79"/>
    </location>
</feature>
<feature type="compositionally biased region" description="Polar residues" evidence="1">
    <location>
        <begin position="52"/>
        <end position="62"/>
    </location>
</feature>
<dbReference type="OrthoDB" id="5578329at2759"/>
<proteinExistence type="predicted"/>
<dbReference type="EMBL" id="PUHR01000005">
    <property type="protein sequence ID" value="KAG0672068.1"/>
    <property type="molecule type" value="Genomic_DNA"/>
</dbReference>
<feature type="compositionally biased region" description="Polar residues" evidence="1">
    <location>
        <begin position="1"/>
        <end position="12"/>
    </location>
</feature>
<dbReference type="Proteomes" id="UP000750334">
    <property type="component" value="Unassembled WGS sequence"/>
</dbReference>
<dbReference type="AlphaFoldDB" id="A0A9P6WH36"/>
<accession>A0A9P6WH36</accession>
<comment type="caution">
    <text evidence="2">The sequence shown here is derived from an EMBL/GenBank/DDBJ whole genome shotgun (WGS) entry which is preliminary data.</text>
</comment>
<keyword evidence="3" id="KW-1185">Reference proteome</keyword>
<sequence length="167" mass="18902">MTTSPDSSTSTVFAKKTTSKATNVEQPITNDTNVHQKQVAKPKVSPRKGNLFSKNGTNNSEVLNMKRHSTGTSSLQRSVFKSKKTVDHFSRRTRNQKNIQLQLRDKFASPTDTLLSPCSRKLNDHKTKFLLTKSNPTKLAFGETKKVDSDESMLDFLSDYKKHNQKR</sequence>
<protein>
    <submittedName>
        <fullName evidence="2">Uncharacterized protein</fullName>
    </submittedName>
</protein>
<dbReference type="Pfam" id="PF05032">
    <property type="entry name" value="Spo12"/>
    <property type="match status" value="1"/>
</dbReference>
<evidence type="ECO:0000313" key="2">
    <source>
        <dbReference type="EMBL" id="KAG0672068.1"/>
    </source>
</evidence>
<reference evidence="2 3" key="1">
    <citation type="submission" date="2020-11" db="EMBL/GenBank/DDBJ databases">
        <title>Kefir isolates.</title>
        <authorList>
            <person name="Marcisauskas S."/>
            <person name="Kim Y."/>
            <person name="Blasche S."/>
        </authorList>
    </citation>
    <scope>NUCLEOTIDE SEQUENCE [LARGE SCALE GENOMIC DNA]</scope>
    <source>
        <strain evidence="2 3">OG2</strain>
    </source>
</reference>
<dbReference type="InterPro" id="IPR007727">
    <property type="entry name" value="Spo12"/>
</dbReference>
<gene>
    <name evidence="2" type="ORF">C6P45_004083</name>
</gene>
<evidence type="ECO:0000256" key="1">
    <source>
        <dbReference type="SAM" id="MobiDB-lite"/>
    </source>
</evidence>
<feature type="region of interest" description="Disordered" evidence="1">
    <location>
        <begin position="1"/>
        <end position="100"/>
    </location>
</feature>
<evidence type="ECO:0000313" key="3">
    <source>
        <dbReference type="Proteomes" id="UP000750334"/>
    </source>
</evidence>
<organism evidence="2 3">
    <name type="scientific">Maudiozyma exigua</name>
    <name type="common">Yeast</name>
    <name type="synonym">Kazachstania exigua</name>
    <dbReference type="NCBI Taxonomy" id="34358"/>
    <lineage>
        <taxon>Eukaryota</taxon>
        <taxon>Fungi</taxon>
        <taxon>Dikarya</taxon>
        <taxon>Ascomycota</taxon>
        <taxon>Saccharomycotina</taxon>
        <taxon>Saccharomycetes</taxon>
        <taxon>Saccharomycetales</taxon>
        <taxon>Saccharomycetaceae</taxon>
        <taxon>Maudiozyma</taxon>
    </lineage>
</organism>
<name>A0A9P6WH36_MAUEX</name>
<feature type="compositionally biased region" description="Polar residues" evidence="1">
    <location>
        <begin position="19"/>
        <end position="36"/>
    </location>
</feature>